<evidence type="ECO:0000313" key="4">
    <source>
        <dbReference type="Proteomes" id="UP000518288"/>
    </source>
</evidence>
<dbReference type="InterPro" id="IPR012902">
    <property type="entry name" value="N_methyl_site"/>
</dbReference>
<dbReference type="InterPro" id="IPR045584">
    <property type="entry name" value="Pilin-like"/>
</dbReference>
<evidence type="ECO:0000256" key="2">
    <source>
        <dbReference type="SAM" id="Phobius"/>
    </source>
</evidence>
<keyword evidence="2" id="KW-0812">Transmembrane</keyword>
<feature type="transmembrane region" description="Helical" evidence="2">
    <location>
        <begin position="20"/>
        <end position="42"/>
    </location>
</feature>
<feature type="region of interest" description="Disordered" evidence="1">
    <location>
        <begin position="141"/>
        <end position="160"/>
    </location>
</feature>
<dbReference type="Proteomes" id="UP000518288">
    <property type="component" value="Unassembled WGS sequence"/>
</dbReference>
<sequence length="160" mass="17624">MLNTAMYRGHCHPAHSGMTLIELVITLLMVAVLATLAAPGWISQIQRMRRSDAIVTLARLQQAQERWRSQRPVYAGGLGKDGLDLPAVSPAGHYDVSTSIQPDTAQRDYRVTAVARGTQADDRLCRWLVLEVVSGLLQHRSGPDAQVGNAEPLNRQCWKS</sequence>
<keyword evidence="4" id="KW-1185">Reference proteome</keyword>
<dbReference type="SUPFAM" id="SSF54523">
    <property type="entry name" value="Pili subunits"/>
    <property type="match status" value="1"/>
</dbReference>
<dbReference type="EMBL" id="JACCFH010000001">
    <property type="protein sequence ID" value="NYG34329.1"/>
    <property type="molecule type" value="Genomic_DNA"/>
</dbReference>
<keyword evidence="2" id="KW-1133">Transmembrane helix</keyword>
<protein>
    <submittedName>
        <fullName evidence="3">Type IV pilus assembly protein PilE</fullName>
    </submittedName>
</protein>
<dbReference type="AlphaFoldDB" id="A0A7Y9R290"/>
<reference evidence="3 4" key="1">
    <citation type="submission" date="2020-07" db="EMBL/GenBank/DDBJ databases">
        <title>Genomic Encyclopedia of Archaeal and Bacterial Type Strains, Phase II (KMG-II): from individual species to whole genera.</title>
        <authorList>
            <person name="Goeker M."/>
        </authorList>
    </citation>
    <scope>NUCLEOTIDE SEQUENCE [LARGE SCALE GENOMIC DNA]</scope>
    <source>
        <strain evidence="3 4">DSM 21226</strain>
    </source>
</reference>
<organism evidence="3 4">
    <name type="scientific">Sphaerotilus montanus</name>
    <dbReference type="NCBI Taxonomy" id="522889"/>
    <lineage>
        <taxon>Bacteria</taxon>
        <taxon>Pseudomonadati</taxon>
        <taxon>Pseudomonadota</taxon>
        <taxon>Betaproteobacteria</taxon>
        <taxon>Burkholderiales</taxon>
        <taxon>Sphaerotilaceae</taxon>
        <taxon>Sphaerotilus</taxon>
    </lineage>
</organism>
<dbReference type="NCBIfam" id="TIGR02532">
    <property type="entry name" value="IV_pilin_GFxxxE"/>
    <property type="match status" value="1"/>
</dbReference>
<dbReference type="RefSeq" id="WP_179636202.1">
    <property type="nucleotide sequence ID" value="NZ_JACCFH010000001.1"/>
</dbReference>
<accession>A0A7Y9R290</accession>
<name>A0A7Y9R290_9BURK</name>
<dbReference type="InterPro" id="IPR031982">
    <property type="entry name" value="PilE-like"/>
</dbReference>
<gene>
    <name evidence="3" type="ORF">BDD16_003315</name>
</gene>
<dbReference type="Gene3D" id="3.30.700.10">
    <property type="entry name" value="Glycoprotein, Type 4 Pilin"/>
    <property type="match status" value="1"/>
</dbReference>
<comment type="caution">
    <text evidence="3">The sequence shown here is derived from an EMBL/GenBank/DDBJ whole genome shotgun (WGS) entry which is preliminary data.</text>
</comment>
<evidence type="ECO:0000256" key="1">
    <source>
        <dbReference type="SAM" id="MobiDB-lite"/>
    </source>
</evidence>
<evidence type="ECO:0000313" key="3">
    <source>
        <dbReference type="EMBL" id="NYG34329.1"/>
    </source>
</evidence>
<keyword evidence="2" id="KW-0472">Membrane</keyword>
<dbReference type="Pfam" id="PF16732">
    <property type="entry name" value="ComP_DUS"/>
    <property type="match status" value="1"/>
</dbReference>
<dbReference type="PROSITE" id="PS00409">
    <property type="entry name" value="PROKAR_NTER_METHYL"/>
    <property type="match status" value="1"/>
</dbReference>
<dbReference type="GO" id="GO:0043683">
    <property type="term" value="P:type IV pilus assembly"/>
    <property type="evidence" value="ECO:0007669"/>
    <property type="project" value="InterPro"/>
</dbReference>
<proteinExistence type="predicted"/>